<name>A0A9W7XE83_9POAL</name>
<dbReference type="Proteomes" id="UP001164776">
    <property type="component" value="Unassembled WGS sequence"/>
</dbReference>
<dbReference type="EMBL" id="MU629421">
    <property type="protein sequence ID" value="KAJ1257346.1"/>
    <property type="molecule type" value="Genomic_DNA"/>
</dbReference>
<reference evidence="2 3" key="1">
    <citation type="submission" date="2022-10" db="EMBL/GenBank/DDBJ databases">
        <title>WGS assembly of Paspalum vaginatum 540-79.</title>
        <authorList>
            <person name="Sun G."/>
            <person name="Wase N."/>
            <person name="Shu S."/>
            <person name="Jenkins J."/>
            <person name="Zhou B."/>
            <person name="Torres-Rodriguez J."/>
            <person name="Chen C."/>
            <person name="Sandor L."/>
            <person name="Plott C."/>
            <person name="Yoshinga Y."/>
            <person name="Daum C."/>
            <person name="Qi P."/>
            <person name="Barry K."/>
            <person name="Lipzen A."/>
            <person name="Berry L."/>
            <person name="Pedersen C."/>
            <person name="Gottilla T."/>
            <person name="Foltz A."/>
            <person name="Yu H."/>
            <person name="O'Malley R."/>
            <person name="Zhang C."/>
            <person name="Devos K."/>
            <person name="Sigmon B."/>
            <person name="Yu B."/>
            <person name="Obata T."/>
            <person name="Schmutz J."/>
            <person name="Schnable J."/>
        </authorList>
    </citation>
    <scope>NUCLEOTIDE SEQUENCE [LARGE SCALE GENOMIC DNA]</scope>
    <source>
        <strain evidence="3">cv. 540-79</strain>
    </source>
</reference>
<dbReference type="AlphaFoldDB" id="A0A9W7XE83"/>
<keyword evidence="3" id="KW-1185">Reference proteome</keyword>
<feature type="region of interest" description="Disordered" evidence="1">
    <location>
        <begin position="142"/>
        <end position="204"/>
    </location>
</feature>
<evidence type="ECO:0000313" key="2">
    <source>
        <dbReference type="EMBL" id="KAJ1257346.1"/>
    </source>
</evidence>
<protein>
    <submittedName>
        <fullName evidence="2">Uncharacterized protein</fullName>
    </submittedName>
</protein>
<organism evidence="2 3">
    <name type="scientific">Paspalum vaginatum</name>
    <name type="common">seashore paspalum</name>
    <dbReference type="NCBI Taxonomy" id="158149"/>
    <lineage>
        <taxon>Eukaryota</taxon>
        <taxon>Viridiplantae</taxon>
        <taxon>Streptophyta</taxon>
        <taxon>Embryophyta</taxon>
        <taxon>Tracheophyta</taxon>
        <taxon>Spermatophyta</taxon>
        <taxon>Magnoliopsida</taxon>
        <taxon>Liliopsida</taxon>
        <taxon>Poales</taxon>
        <taxon>Poaceae</taxon>
        <taxon>PACMAD clade</taxon>
        <taxon>Panicoideae</taxon>
        <taxon>Andropogonodae</taxon>
        <taxon>Paspaleae</taxon>
        <taxon>Paspalinae</taxon>
        <taxon>Paspalum</taxon>
    </lineage>
</organism>
<comment type="caution">
    <text evidence="2">The sequence shown here is derived from an EMBL/GenBank/DDBJ whole genome shotgun (WGS) entry which is preliminary data.</text>
</comment>
<gene>
    <name evidence="2" type="ORF">BS78_K092700</name>
</gene>
<proteinExistence type="predicted"/>
<evidence type="ECO:0000256" key="1">
    <source>
        <dbReference type="SAM" id="MobiDB-lite"/>
    </source>
</evidence>
<accession>A0A9W7XE83</accession>
<evidence type="ECO:0000313" key="3">
    <source>
        <dbReference type="Proteomes" id="UP001164776"/>
    </source>
</evidence>
<feature type="region of interest" description="Disordered" evidence="1">
    <location>
        <begin position="1"/>
        <end position="36"/>
    </location>
</feature>
<sequence>MHGPPFPALATAPCDAGTTMPGPHPSPSDPTASPLPLAMHLPTARAQHHHAKNADAAPPLPLAINSSCHRMPLRHPHYASHHDRSQPLHRRGIPAAQIPQAFHHPARFEQGRAPPCLPLPHQHLTFPLHPHQRRRHACPLAAGAHPRHRRRQPPPTTDPQLKPRHLHCQGKLIIAPMTPPPRLAGRQRTTAAHRRWSADHRLTP</sequence>